<dbReference type="PANTHER" id="PTHR46889">
    <property type="entry name" value="TRANSPOSASE INSF FOR INSERTION SEQUENCE IS3B-RELATED"/>
    <property type="match status" value="1"/>
</dbReference>
<dbReference type="EMBL" id="CP051151">
    <property type="protein sequence ID" value="QLY40952.1"/>
    <property type="molecule type" value="Genomic_DNA"/>
</dbReference>
<dbReference type="InterPro" id="IPR036397">
    <property type="entry name" value="RNaseH_sf"/>
</dbReference>
<feature type="domain" description="Integrase catalytic" evidence="2">
    <location>
        <begin position="120"/>
        <end position="284"/>
    </location>
</feature>
<accession>A0A7L6N635</accession>
<dbReference type="NCBIfam" id="NF033516">
    <property type="entry name" value="transpos_IS3"/>
    <property type="match status" value="1"/>
</dbReference>
<dbReference type="AlphaFoldDB" id="A0A7L6N635"/>
<evidence type="ECO:0000313" key="3">
    <source>
        <dbReference type="EMBL" id="QLY40952.1"/>
    </source>
</evidence>
<keyword evidence="4" id="KW-1185">Reference proteome</keyword>
<dbReference type="SUPFAM" id="SSF53098">
    <property type="entry name" value="Ribonuclease H-like"/>
    <property type="match status" value="1"/>
</dbReference>
<proteinExistence type="predicted"/>
<reference evidence="3 4" key="1">
    <citation type="submission" date="2020-04" db="EMBL/GenBank/DDBJ databases">
        <authorList>
            <person name="Zheng R.K."/>
            <person name="Sun C.M."/>
        </authorList>
    </citation>
    <scope>NUCLEOTIDE SEQUENCE [LARGE SCALE GENOMIC DNA]</scope>
    <source>
        <strain evidence="4">zrk29</strain>
    </source>
</reference>
<dbReference type="Pfam" id="PF00665">
    <property type="entry name" value="rve"/>
    <property type="match status" value="1"/>
</dbReference>
<organism evidence="3 4">
    <name type="scientific">Hujiaoplasma nucleasis</name>
    <dbReference type="NCBI Taxonomy" id="2725268"/>
    <lineage>
        <taxon>Bacteria</taxon>
        <taxon>Bacillati</taxon>
        <taxon>Mycoplasmatota</taxon>
        <taxon>Mollicutes</taxon>
        <taxon>Candidatus Izemoplasmatales</taxon>
        <taxon>Hujiaoplasmataceae</taxon>
        <taxon>Hujiaoplasma</taxon>
    </lineage>
</organism>
<dbReference type="PANTHER" id="PTHR46889:SF4">
    <property type="entry name" value="TRANSPOSASE INSO FOR INSERTION SEQUENCE ELEMENT IS911B-RELATED"/>
    <property type="match status" value="1"/>
</dbReference>
<dbReference type="InterPro" id="IPR048020">
    <property type="entry name" value="Transpos_IS3"/>
</dbReference>
<dbReference type="InterPro" id="IPR050900">
    <property type="entry name" value="Transposase_IS3/IS150/IS904"/>
</dbReference>
<dbReference type="Pfam" id="PF13276">
    <property type="entry name" value="HTH_21"/>
    <property type="match status" value="1"/>
</dbReference>
<gene>
    <name evidence="3" type="ORF">HF295_02140</name>
</gene>
<name>A0A7L6N635_9MOLU</name>
<dbReference type="InterPro" id="IPR001584">
    <property type="entry name" value="Integrase_cat-core"/>
</dbReference>
<dbReference type="Pfam" id="PF13333">
    <property type="entry name" value="rve_2"/>
    <property type="match status" value="1"/>
</dbReference>
<evidence type="ECO:0000259" key="2">
    <source>
        <dbReference type="PROSITE" id="PS50994"/>
    </source>
</evidence>
<sequence length="289" mass="34702">MYKAIFELSETYPVKSLCDLYEMNRSSYYKWLKRKNNINQEDEWIKDTILNFHDLFNGILGYRRMTLFMNRVFELKYNIKRIRRHMRELSVASAIRRKRKNYLSYKPEQVGENVLNREFKASKPNEKWLTDVTEYKIIGSTKKLYLSAILDLYDNSIIAYRMGTSNNNDLVFKTFDDSIKTYTGCENILFHSDRGFQYTNKTFKKKLDNVKFIQSMSRVGRCIDNGPMEAFWGVMEVEMYKLNEFRSIEQLKMAIEEYIVFYNNHRYQPVLKGLTPMELRNQALDLIQY</sequence>
<dbReference type="InterPro" id="IPR012337">
    <property type="entry name" value="RNaseH-like_sf"/>
</dbReference>
<protein>
    <submittedName>
        <fullName evidence="3">IS3 family transposase</fullName>
    </submittedName>
</protein>
<dbReference type="GO" id="GO:0003676">
    <property type="term" value="F:nucleic acid binding"/>
    <property type="evidence" value="ECO:0007669"/>
    <property type="project" value="InterPro"/>
</dbReference>
<dbReference type="RefSeq" id="WP_312032601.1">
    <property type="nucleotide sequence ID" value="NZ_CP051151.1"/>
</dbReference>
<evidence type="ECO:0000313" key="4">
    <source>
        <dbReference type="Proteomes" id="UP000512167"/>
    </source>
</evidence>
<evidence type="ECO:0000256" key="1">
    <source>
        <dbReference type="ARBA" id="ARBA00002286"/>
    </source>
</evidence>
<dbReference type="InterPro" id="IPR025948">
    <property type="entry name" value="HTH-like_dom"/>
</dbReference>
<dbReference type="Proteomes" id="UP000512167">
    <property type="component" value="Chromosome"/>
</dbReference>
<dbReference type="KEGG" id="tbk:HF295_02140"/>
<comment type="function">
    <text evidence="1">Involved in the transposition of the insertion sequence.</text>
</comment>
<dbReference type="Gene3D" id="3.30.420.10">
    <property type="entry name" value="Ribonuclease H-like superfamily/Ribonuclease H"/>
    <property type="match status" value="1"/>
</dbReference>
<dbReference type="GO" id="GO:0015074">
    <property type="term" value="P:DNA integration"/>
    <property type="evidence" value="ECO:0007669"/>
    <property type="project" value="InterPro"/>
</dbReference>
<dbReference type="PROSITE" id="PS50994">
    <property type="entry name" value="INTEGRASE"/>
    <property type="match status" value="1"/>
</dbReference>